<dbReference type="PANTHER" id="PTHR31686">
    <property type="match status" value="1"/>
</dbReference>
<keyword evidence="4" id="KW-1003">Cell membrane</keyword>
<keyword evidence="10" id="KW-1185">Reference proteome</keyword>
<evidence type="ECO:0000256" key="1">
    <source>
        <dbReference type="ARBA" id="ARBA00004651"/>
    </source>
</evidence>
<keyword evidence="5 8" id="KW-0812">Transmembrane</keyword>
<evidence type="ECO:0000256" key="7">
    <source>
        <dbReference type="ARBA" id="ARBA00023136"/>
    </source>
</evidence>
<feature type="transmembrane region" description="Helical" evidence="8">
    <location>
        <begin position="20"/>
        <end position="42"/>
    </location>
</feature>
<reference evidence="9" key="1">
    <citation type="submission" date="2020-02" db="EMBL/GenBank/DDBJ databases">
        <authorList>
            <person name="Palmer J.M."/>
        </authorList>
    </citation>
    <scope>NUCLEOTIDE SEQUENCE</scope>
    <source>
        <strain evidence="9">EPUS1.4</strain>
        <tissue evidence="9">Thallus</tissue>
    </source>
</reference>
<evidence type="ECO:0000313" key="9">
    <source>
        <dbReference type="EMBL" id="KAF7510555.1"/>
    </source>
</evidence>
<dbReference type="InterPro" id="IPR038665">
    <property type="entry name" value="Voltage-dep_anion_channel_sf"/>
</dbReference>
<evidence type="ECO:0000256" key="5">
    <source>
        <dbReference type="ARBA" id="ARBA00022692"/>
    </source>
</evidence>
<evidence type="ECO:0000256" key="3">
    <source>
        <dbReference type="ARBA" id="ARBA00022448"/>
    </source>
</evidence>
<name>A0A8H7AK30_9EURO</name>
<gene>
    <name evidence="9" type="ORF">GJ744_006401</name>
</gene>
<proteinExistence type="inferred from homology"/>
<protein>
    <submittedName>
        <fullName evidence="9">Uncharacterized protein</fullName>
    </submittedName>
</protein>
<keyword evidence="6 8" id="KW-1133">Transmembrane helix</keyword>
<dbReference type="GO" id="GO:0005886">
    <property type="term" value="C:plasma membrane"/>
    <property type="evidence" value="ECO:0007669"/>
    <property type="project" value="UniProtKB-SubCell"/>
</dbReference>
<dbReference type="AlphaFoldDB" id="A0A8H7AK30"/>
<keyword evidence="3" id="KW-0813">Transport</keyword>
<dbReference type="OrthoDB" id="1099at2759"/>
<comment type="caution">
    <text evidence="9">The sequence shown here is derived from an EMBL/GenBank/DDBJ whole genome shotgun (WGS) entry which is preliminary data.</text>
</comment>
<dbReference type="InterPro" id="IPR004695">
    <property type="entry name" value="SLAC1/Mae1/Ssu1/TehA"/>
</dbReference>
<comment type="similarity">
    <text evidence="2">Belongs to the tellurite-resistance/dicarboxylate transporter (TDT) family.</text>
</comment>
<accession>A0A8H7AK30</accession>
<evidence type="ECO:0000313" key="10">
    <source>
        <dbReference type="Proteomes" id="UP000606974"/>
    </source>
</evidence>
<evidence type="ECO:0000256" key="6">
    <source>
        <dbReference type="ARBA" id="ARBA00022989"/>
    </source>
</evidence>
<keyword evidence="7 8" id="KW-0472">Membrane</keyword>
<dbReference type="GO" id="GO:0000319">
    <property type="term" value="F:sulfite transmembrane transporter activity"/>
    <property type="evidence" value="ECO:0007669"/>
    <property type="project" value="TreeGrafter"/>
</dbReference>
<dbReference type="Proteomes" id="UP000606974">
    <property type="component" value="Unassembled WGS sequence"/>
</dbReference>
<evidence type="ECO:0000256" key="4">
    <source>
        <dbReference type="ARBA" id="ARBA00022475"/>
    </source>
</evidence>
<dbReference type="Pfam" id="PF03595">
    <property type="entry name" value="SLAC1"/>
    <property type="match status" value="1"/>
</dbReference>
<dbReference type="PANTHER" id="PTHR31686:SF2">
    <property type="entry name" value="C4-DICARBOXYLATE TRANSPORTER_MALIC ACID TRANSPORT PROTEIN"/>
    <property type="match status" value="1"/>
</dbReference>
<dbReference type="EMBL" id="JAACFV010000029">
    <property type="protein sequence ID" value="KAF7510555.1"/>
    <property type="molecule type" value="Genomic_DNA"/>
</dbReference>
<evidence type="ECO:0000256" key="2">
    <source>
        <dbReference type="ARBA" id="ARBA00008566"/>
    </source>
</evidence>
<comment type="subcellular location">
    <subcellularLocation>
        <location evidence="1">Cell membrane</location>
        <topology evidence="1">Multi-pass membrane protein</topology>
    </subcellularLocation>
</comment>
<organism evidence="9 10">
    <name type="scientific">Endocarpon pusillum</name>
    <dbReference type="NCBI Taxonomy" id="364733"/>
    <lineage>
        <taxon>Eukaryota</taxon>
        <taxon>Fungi</taxon>
        <taxon>Dikarya</taxon>
        <taxon>Ascomycota</taxon>
        <taxon>Pezizomycotina</taxon>
        <taxon>Eurotiomycetes</taxon>
        <taxon>Chaetothyriomycetidae</taxon>
        <taxon>Verrucariales</taxon>
        <taxon>Verrucariaceae</taxon>
        <taxon>Endocarpon</taxon>
    </lineage>
</organism>
<dbReference type="InterPro" id="IPR051629">
    <property type="entry name" value="Sulfite_efflux_TDT"/>
</dbReference>
<sequence length="112" mass="12358">MGTGIVSVLLISIPYQGSWLYHLSIIIFVPILFSAALSISVLRYTLYPEIWGVMIRGPTNSSFLGTIPMGFARLVNMWIYVCIPAWVSWAATVAWVGWMVDAVLSAGVTFVD</sequence>
<dbReference type="Gene3D" id="1.50.10.150">
    <property type="entry name" value="Voltage-dependent anion channel"/>
    <property type="match status" value="1"/>
</dbReference>
<evidence type="ECO:0000256" key="8">
    <source>
        <dbReference type="SAM" id="Phobius"/>
    </source>
</evidence>